<dbReference type="EMBL" id="VWSG01000002">
    <property type="protein sequence ID" value="KAA5537842.1"/>
    <property type="molecule type" value="Genomic_DNA"/>
</dbReference>
<keyword evidence="2" id="KW-1185">Reference proteome</keyword>
<evidence type="ECO:0000313" key="1">
    <source>
        <dbReference type="EMBL" id="KAA5537842.1"/>
    </source>
</evidence>
<proteinExistence type="predicted"/>
<dbReference type="RefSeq" id="WP_150010501.1">
    <property type="nucleotide sequence ID" value="NZ_VWSG01000002.1"/>
</dbReference>
<dbReference type="InterPro" id="IPR020835">
    <property type="entry name" value="Catalase_sf"/>
</dbReference>
<dbReference type="SUPFAM" id="SSF56634">
    <property type="entry name" value="Heme-dependent catalase-like"/>
    <property type="match status" value="1"/>
</dbReference>
<evidence type="ECO:0000313" key="2">
    <source>
        <dbReference type="Proteomes" id="UP000325141"/>
    </source>
</evidence>
<dbReference type="Proteomes" id="UP000325141">
    <property type="component" value="Unassembled WGS sequence"/>
</dbReference>
<reference evidence="1 2" key="1">
    <citation type="submission" date="2019-09" db="EMBL/GenBank/DDBJ databases">
        <title>Genome sequence and assembly of Flavobacterium sp.</title>
        <authorList>
            <person name="Chhetri G."/>
        </authorList>
    </citation>
    <scope>NUCLEOTIDE SEQUENCE [LARGE SCALE GENOMIC DNA]</scope>
    <source>
        <strain evidence="1 2">SNL9</strain>
    </source>
</reference>
<accession>A0A5M6CV27</accession>
<dbReference type="GO" id="GO:0020037">
    <property type="term" value="F:heme binding"/>
    <property type="evidence" value="ECO:0007669"/>
    <property type="project" value="InterPro"/>
</dbReference>
<name>A0A5M6CV27_9FLAO</name>
<dbReference type="AlphaFoldDB" id="A0A5M6CV27"/>
<gene>
    <name evidence="1" type="ORF">F0460_04050</name>
</gene>
<dbReference type="Gene3D" id="2.40.180.10">
    <property type="entry name" value="Catalase core domain"/>
    <property type="match status" value="1"/>
</dbReference>
<comment type="caution">
    <text evidence="1">The sequence shown here is derived from an EMBL/GenBank/DDBJ whole genome shotgun (WGS) entry which is preliminary data.</text>
</comment>
<sequence>MGEKLKYTADLDALTAAEHQLLDDLTIDIRAFVRKSASISKVSYKTRDAHATTYSILEGKFAVDPDFEDQHLFPKKIMDAVLRISNAHLKIIKGNGIPAYGFSIKISDAGTTTANFPLVNFPLFPFNSVAGFLKLFTALNRYYTGNLLQKTYNIAKILFGVTMVIPNVLHRSFVKNIMGSLKKRKDPILSFDYHSIGVYRFGAHLVKLKLVPHDRHPSNNLSIEGYMKNNGHFIAQLYVQYAYNIANQPVNELHREWTDSPFLPVGKFIFTQIADKNAMEQELLSFNPFDNIESFKPVGRIQQLRDKAYKASLEERSK</sequence>
<organism evidence="1 2">
    <name type="scientific">Paenimyroides baculatum</name>
    <dbReference type="NCBI Taxonomy" id="2608000"/>
    <lineage>
        <taxon>Bacteria</taxon>
        <taxon>Pseudomonadati</taxon>
        <taxon>Bacteroidota</taxon>
        <taxon>Flavobacteriia</taxon>
        <taxon>Flavobacteriales</taxon>
        <taxon>Flavobacteriaceae</taxon>
        <taxon>Paenimyroides</taxon>
    </lineage>
</organism>
<protein>
    <submittedName>
        <fullName evidence="1">Catalase</fullName>
    </submittedName>
</protein>